<dbReference type="AlphaFoldDB" id="A0A418KY07"/>
<keyword evidence="2" id="KW-0238">DNA-binding</keyword>
<evidence type="ECO:0000256" key="2">
    <source>
        <dbReference type="ARBA" id="ARBA00023125"/>
    </source>
</evidence>
<keyword evidence="3" id="KW-0804">Transcription</keyword>
<proteinExistence type="predicted"/>
<comment type="caution">
    <text evidence="5">The sequence shown here is derived from an EMBL/GenBank/DDBJ whole genome shotgun (WGS) entry which is preliminary data.</text>
</comment>
<dbReference type="PANTHER" id="PTHR46796">
    <property type="entry name" value="HTH-TYPE TRANSCRIPTIONAL ACTIVATOR RHAS-RELATED"/>
    <property type="match status" value="1"/>
</dbReference>
<evidence type="ECO:0000259" key="4">
    <source>
        <dbReference type="PROSITE" id="PS01124"/>
    </source>
</evidence>
<dbReference type="GO" id="GO:0043565">
    <property type="term" value="F:sequence-specific DNA binding"/>
    <property type="evidence" value="ECO:0007669"/>
    <property type="project" value="InterPro"/>
</dbReference>
<feature type="domain" description="HTH araC/xylS-type" evidence="4">
    <location>
        <begin position="192"/>
        <end position="282"/>
    </location>
</feature>
<evidence type="ECO:0000313" key="6">
    <source>
        <dbReference type="Proteomes" id="UP000284057"/>
    </source>
</evidence>
<keyword evidence="6" id="KW-1185">Reference proteome</keyword>
<dbReference type="PROSITE" id="PS01124">
    <property type="entry name" value="HTH_ARAC_FAMILY_2"/>
    <property type="match status" value="1"/>
</dbReference>
<gene>
    <name evidence="5" type="ORF">DY240_01105</name>
</gene>
<reference evidence="5 6" key="1">
    <citation type="submission" date="2018-09" db="EMBL/GenBank/DDBJ databases">
        <title>Isolation, diversity and antifungal activity of actinobacteria from wheat.</title>
        <authorList>
            <person name="Han C."/>
        </authorList>
    </citation>
    <scope>NUCLEOTIDE SEQUENCE [LARGE SCALE GENOMIC DNA]</scope>
    <source>
        <strain evidence="5 6">NEAU-YY265</strain>
    </source>
</reference>
<dbReference type="InterPro" id="IPR050204">
    <property type="entry name" value="AraC_XylS_family_regulators"/>
</dbReference>
<evidence type="ECO:0000313" key="5">
    <source>
        <dbReference type="EMBL" id="RIQ37002.1"/>
    </source>
</evidence>
<keyword evidence="1" id="KW-0805">Transcription regulation</keyword>
<dbReference type="Proteomes" id="UP000284057">
    <property type="component" value="Unassembled WGS sequence"/>
</dbReference>
<evidence type="ECO:0000256" key="3">
    <source>
        <dbReference type="ARBA" id="ARBA00023163"/>
    </source>
</evidence>
<dbReference type="InterPro" id="IPR018060">
    <property type="entry name" value="HTH_AraC"/>
</dbReference>
<dbReference type="Pfam" id="PF20240">
    <property type="entry name" value="DUF6597"/>
    <property type="match status" value="1"/>
</dbReference>
<organism evidence="5 6">
    <name type="scientific">Jiangella rhizosphaerae</name>
    <dbReference type="NCBI Taxonomy" id="2293569"/>
    <lineage>
        <taxon>Bacteria</taxon>
        <taxon>Bacillati</taxon>
        <taxon>Actinomycetota</taxon>
        <taxon>Actinomycetes</taxon>
        <taxon>Jiangellales</taxon>
        <taxon>Jiangellaceae</taxon>
        <taxon>Jiangella</taxon>
    </lineage>
</organism>
<dbReference type="EMBL" id="QUAL01000011">
    <property type="protein sequence ID" value="RIQ37002.1"/>
    <property type="molecule type" value="Genomic_DNA"/>
</dbReference>
<protein>
    <submittedName>
        <fullName evidence="5">AraC family transcriptional regulator</fullName>
    </submittedName>
</protein>
<sequence>MAWQSVPCLRWGVDPFPRGDGAVTLAVVAGQTYRERPQVPGLAALVAATWVQRIPRGEPAYPQRHLPTGGVEVRCRVGYEPQVAGVLTGPHVELLPPGTTVIGLRLRPGALAAVLGRPVADLTGFVVDAAELWGTAAAAAGEWVAAATTDDAAVGALQDLVATAALRAGVTGPEPLLAEATRRLMPWYAAEVRTVGADLYVSERGFRRHLLAGVGIGPKALQRTLRFQGFLARTQAATATGGDASGDGLARLAVDAGYADQAHLTRECVRLTGATPRAFLRGVGEACACGHDHSASYTPLLREAELAGSFKNAGRGAPSLAS</sequence>
<name>A0A418KY07_9ACTN</name>
<evidence type="ECO:0000256" key="1">
    <source>
        <dbReference type="ARBA" id="ARBA00023015"/>
    </source>
</evidence>
<dbReference type="OrthoDB" id="2559672at2"/>
<dbReference type="InterPro" id="IPR046532">
    <property type="entry name" value="DUF6597"/>
</dbReference>
<dbReference type="Gene3D" id="1.10.10.60">
    <property type="entry name" value="Homeodomain-like"/>
    <property type="match status" value="1"/>
</dbReference>
<accession>A0A418KY07</accession>
<dbReference type="GO" id="GO:0003700">
    <property type="term" value="F:DNA-binding transcription factor activity"/>
    <property type="evidence" value="ECO:0007669"/>
    <property type="project" value="InterPro"/>
</dbReference>
<dbReference type="SMART" id="SM00342">
    <property type="entry name" value="HTH_ARAC"/>
    <property type="match status" value="1"/>
</dbReference>
<dbReference type="PANTHER" id="PTHR46796:SF15">
    <property type="entry name" value="BLL1074 PROTEIN"/>
    <property type="match status" value="1"/>
</dbReference>